<feature type="region of interest" description="Disordered" evidence="1">
    <location>
        <begin position="345"/>
        <end position="457"/>
    </location>
</feature>
<organism evidence="3 4">
    <name type="scientific">Aspergillus aculeatus (strain ATCC 16872 / CBS 172.66 / WB 5094)</name>
    <dbReference type="NCBI Taxonomy" id="690307"/>
    <lineage>
        <taxon>Eukaryota</taxon>
        <taxon>Fungi</taxon>
        <taxon>Dikarya</taxon>
        <taxon>Ascomycota</taxon>
        <taxon>Pezizomycotina</taxon>
        <taxon>Eurotiomycetes</taxon>
        <taxon>Eurotiomycetidae</taxon>
        <taxon>Eurotiales</taxon>
        <taxon>Aspergillaceae</taxon>
        <taxon>Aspergillus</taxon>
        <taxon>Aspergillus subgen. Circumdati</taxon>
    </lineage>
</organism>
<feature type="compositionally biased region" description="Basic residues" evidence="1">
    <location>
        <begin position="379"/>
        <end position="394"/>
    </location>
</feature>
<feature type="domain" description="Myb-like DNA-binding" evidence="2">
    <location>
        <begin position="16"/>
        <end position="61"/>
    </location>
</feature>
<dbReference type="InterPro" id="IPR054505">
    <property type="entry name" value="Myb_DNA-bind_8"/>
</dbReference>
<proteinExistence type="predicted"/>
<reference evidence="4" key="1">
    <citation type="journal article" date="2017" name="Genome Biol.">
        <title>Comparative genomics reveals high biological diversity and specific adaptations in the industrially and medically important fungal genus Aspergillus.</title>
        <authorList>
            <person name="de Vries R.P."/>
            <person name="Riley R."/>
            <person name="Wiebenga A."/>
            <person name="Aguilar-Osorio G."/>
            <person name="Amillis S."/>
            <person name="Uchima C.A."/>
            <person name="Anderluh G."/>
            <person name="Asadollahi M."/>
            <person name="Askin M."/>
            <person name="Barry K."/>
            <person name="Battaglia E."/>
            <person name="Bayram O."/>
            <person name="Benocci T."/>
            <person name="Braus-Stromeyer S.A."/>
            <person name="Caldana C."/>
            <person name="Canovas D."/>
            <person name="Cerqueira G.C."/>
            <person name="Chen F."/>
            <person name="Chen W."/>
            <person name="Choi C."/>
            <person name="Clum A."/>
            <person name="Dos Santos R.A."/>
            <person name="Damasio A.R."/>
            <person name="Diallinas G."/>
            <person name="Emri T."/>
            <person name="Fekete E."/>
            <person name="Flipphi M."/>
            <person name="Freyberg S."/>
            <person name="Gallo A."/>
            <person name="Gournas C."/>
            <person name="Habgood R."/>
            <person name="Hainaut M."/>
            <person name="Harispe M.L."/>
            <person name="Henrissat B."/>
            <person name="Hilden K.S."/>
            <person name="Hope R."/>
            <person name="Hossain A."/>
            <person name="Karabika E."/>
            <person name="Karaffa L."/>
            <person name="Karanyi Z."/>
            <person name="Krasevec N."/>
            <person name="Kuo A."/>
            <person name="Kusch H."/>
            <person name="LaButti K."/>
            <person name="Lagendijk E.L."/>
            <person name="Lapidus A."/>
            <person name="Levasseur A."/>
            <person name="Lindquist E."/>
            <person name="Lipzen A."/>
            <person name="Logrieco A.F."/>
            <person name="MacCabe A."/>
            <person name="Maekelae M.R."/>
            <person name="Malavazi I."/>
            <person name="Melin P."/>
            <person name="Meyer V."/>
            <person name="Mielnichuk N."/>
            <person name="Miskei M."/>
            <person name="Molnar A.P."/>
            <person name="Mule G."/>
            <person name="Ngan C.Y."/>
            <person name="Orejas M."/>
            <person name="Orosz E."/>
            <person name="Ouedraogo J.P."/>
            <person name="Overkamp K.M."/>
            <person name="Park H.-S."/>
            <person name="Perrone G."/>
            <person name="Piumi F."/>
            <person name="Punt P.J."/>
            <person name="Ram A.F."/>
            <person name="Ramon A."/>
            <person name="Rauscher S."/>
            <person name="Record E."/>
            <person name="Riano-Pachon D.M."/>
            <person name="Robert V."/>
            <person name="Roehrig J."/>
            <person name="Ruller R."/>
            <person name="Salamov A."/>
            <person name="Salih N.S."/>
            <person name="Samson R.A."/>
            <person name="Sandor E."/>
            <person name="Sanguinetti M."/>
            <person name="Schuetze T."/>
            <person name="Sepcic K."/>
            <person name="Shelest E."/>
            <person name="Sherlock G."/>
            <person name="Sophianopoulou V."/>
            <person name="Squina F.M."/>
            <person name="Sun H."/>
            <person name="Susca A."/>
            <person name="Todd R.B."/>
            <person name="Tsang A."/>
            <person name="Unkles S.E."/>
            <person name="van de Wiele N."/>
            <person name="van Rossen-Uffink D."/>
            <person name="Oliveira J.V."/>
            <person name="Vesth T.C."/>
            <person name="Visser J."/>
            <person name="Yu J.-H."/>
            <person name="Zhou M."/>
            <person name="Andersen M.R."/>
            <person name="Archer D.B."/>
            <person name="Baker S.E."/>
            <person name="Benoit I."/>
            <person name="Brakhage A.A."/>
            <person name="Braus G.H."/>
            <person name="Fischer R."/>
            <person name="Frisvad J.C."/>
            <person name="Goldman G.H."/>
            <person name="Houbraken J."/>
            <person name="Oakley B."/>
            <person name="Pocsi I."/>
            <person name="Scazzocchio C."/>
            <person name="Seiboth B."/>
            <person name="vanKuyk P.A."/>
            <person name="Wortman J."/>
            <person name="Dyer P.S."/>
            <person name="Grigoriev I.V."/>
        </authorList>
    </citation>
    <scope>NUCLEOTIDE SEQUENCE [LARGE SCALE GENOMIC DNA]</scope>
    <source>
        <strain evidence="4">ATCC 16872 / CBS 172.66 / WB 5094</strain>
    </source>
</reference>
<gene>
    <name evidence="3" type="ORF">ASPACDRAFT_58895</name>
</gene>
<feature type="compositionally biased region" description="Low complexity" evidence="1">
    <location>
        <begin position="396"/>
        <end position="409"/>
    </location>
</feature>
<accession>A0A1L9WYE0</accession>
<feature type="compositionally biased region" description="Polar residues" evidence="1">
    <location>
        <begin position="56"/>
        <end position="66"/>
    </location>
</feature>
<dbReference type="STRING" id="690307.A0A1L9WYE0"/>
<dbReference type="OMA" id="HEPLEAT"/>
<feature type="region of interest" description="Disordered" evidence="1">
    <location>
        <begin position="56"/>
        <end position="91"/>
    </location>
</feature>
<dbReference type="RefSeq" id="XP_020057502.1">
    <property type="nucleotide sequence ID" value="XM_020203396.1"/>
</dbReference>
<dbReference type="Pfam" id="PF22980">
    <property type="entry name" value="Myb_DNA-bind_8"/>
    <property type="match status" value="1"/>
</dbReference>
<feature type="compositionally biased region" description="Basic and acidic residues" evidence="1">
    <location>
        <begin position="446"/>
        <end position="457"/>
    </location>
</feature>
<sequence length="457" mass="49579">MQNPKRGKAVPTDTPASKFLYAILKQLDLRSVDWNLVASDLEISNGHAARMRYSRFRQQMEGNVPSTRAPRAKKDNTKSSKGSLPSENGQKSLLSLSSEPVANQGFSAPYGEHVSSLMMPTPGPSLSPMMPPTHPAARLPYHPSPLPTPEVKHEPLEATFEPCLESMFKAEPYDEHVPSLVDIPLTTSFPMSTIPPAVAPYTSMFASSGNPVMYPSAAALQPGLQAEFRPAFQPEPFYHEPFGAQHLNNFWWPKIQPEQVIVGEDMEVEEEIKEEPREDGDATIYFASIIMPGAKQAKSEDEIPQIDAQFIVQVAAALGYTNVASTANRFRALRKRYGFDLEATQTTGSPTKIDSALAGGNGPMDAQNGQAGLELTTPTKRKAPAKGNPRKKTKANAEGAAESNNSDEAQAGSDVDTKPNTKDRKKGAAARAKFAPKVEVVVAPETQDRLDLGSEVV</sequence>
<dbReference type="EMBL" id="KV878974">
    <property type="protein sequence ID" value="OJK01163.1"/>
    <property type="molecule type" value="Genomic_DNA"/>
</dbReference>
<dbReference type="VEuPathDB" id="FungiDB:ASPACDRAFT_58895"/>
<dbReference type="AlphaFoldDB" id="A0A1L9WYE0"/>
<protein>
    <recommendedName>
        <fullName evidence="2">Myb-like DNA-binding domain-containing protein</fullName>
    </recommendedName>
</protein>
<evidence type="ECO:0000256" key="1">
    <source>
        <dbReference type="SAM" id="MobiDB-lite"/>
    </source>
</evidence>
<feature type="compositionally biased region" description="Polar residues" evidence="1">
    <location>
        <begin position="79"/>
        <end position="91"/>
    </location>
</feature>
<dbReference type="Proteomes" id="UP000184546">
    <property type="component" value="Unassembled WGS sequence"/>
</dbReference>
<dbReference type="GeneID" id="30977210"/>
<evidence type="ECO:0000313" key="4">
    <source>
        <dbReference type="Proteomes" id="UP000184546"/>
    </source>
</evidence>
<evidence type="ECO:0000313" key="3">
    <source>
        <dbReference type="EMBL" id="OJK01163.1"/>
    </source>
</evidence>
<name>A0A1L9WYE0_ASPA1</name>
<keyword evidence="4" id="KW-1185">Reference proteome</keyword>
<evidence type="ECO:0000259" key="2">
    <source>
        <dbReference type="Pfam" id="PF22980"/>
    </source>
</evidence>
<dbReference type="OrthoDB" id="3944408at2759"/>